<accession>A0A0V0H0U5</accession>
<sequence>MLADGQNIQCSRMAITKTVKRPLTFSNRGFVISCLLKINPFVIKEVRIRAVIGLTCTHLPLNCYDYIDSNNFIFFTLFFYLFRILFD</sequence>
<keyword evidence="1" id="KW-0472">Membrane</keyword>
<keyword evidence="1" id="KW-0812">Transmembrane</keyword>
<evidence type="ECO:0000313" key="2">
    <source>
        <dbReference type="EMBL" id="JAP13972.1"/>
    </source>
</evidence>
<reference evidence="2" key="1">
    <citation type="submission" date="2015-12" db="EMBL/GenBank/DDBJ databases">
        <title>Gene expression during late stages of embryo sac development: a critical building block for successful pollen-pistil interactions.</title>
        <authorList>
            <person name="Liu Y."/>
            <person name="Joly V."/>
            <person name="Sabar M."/>
            <person name="Matton D.P."/>
        </authorList>
    </citation>
    <scope>NUCLEOTIDE SEQUENCE</scope>
</reference>
<name>A0A0V0H0U5_SOLCH</name>
<evidence type="ECO:0000256" key="1">
    <source>
        <dbReference type="SAM" id="Phobius"/>
    </source>
</evidence>
<organism evidence="2">
    <name type="scientific">Solanum chacoense</name>
    <name type="common">Chaco potato</name>
    <dbReference type="NCBI Taxonomy" id="4108"/>
    <lineage>
        <taxon>Eukaryota</taxon>
        <taxon>Viridiplantae</taxon>
        <taxon>Streptophyta</taxon>
        <taxon>Embryophyta</taxon>
        <taxon>Tracheophyta</taxon>
        <taxon>Spermatophyta</taxon>
        <taxon>Magnoliopsida</taxon>
        <taxon>eudicotyledons</taxon>
        <taxon>Gunneridae</taxon>
        <taxon>Pentapetalae</taxon>
        <taxon>asterids</taxon>
        <taxon>lamiids</taxon>
        <taxon>Solanales</taxon>
        <taxon>Solanaceae</taxon>
        <taxon>Solanoideae</taxon>
        <taxon>Solaneae</taxon>
        <taxon>Solanum</taxon>
    </lineage>
</organism>
<feature type="transmembrane region" description="Helical" evidence="1">
    <location>
        <begin position="69"/>
        <end position="86"/>
    </location>
</feature>
<keyword evidence="1" id="KW-1133">Transmembrane helix</keyword>
<dbReference type="EMBL" id="GEDG01027243">
    <property type="protein sequence ID" value="JAP13972.1"/>
    <property type="molecule type" value="Transcribed_RNA"/>
</dbReference>
<protein>
    <submittedName>
        <fullName evidence="2">Putative ovule protein</fullName>
    </submittedName>
</protein>
<proteinExistence type="predicted"/>
<dbReference type="AlphaFoldDB" id="A0A0V0H0U5"/>